<dbReference type="GO" id="GO:0005634">
    <property type="term" value="C:nucleus"/>
    <property type="evidence" value="ECO:0007669"/>
    <property type="project" value="TreeGrafter"/>
</dbReference>
<evidence type="ECO:0000256" key="3">
    <source>
        <dbReference type="ARBA" id="ARBA00022741"/>
    </source>
</evidence>
<dbReference type="GO" id="GO:0005737">
    <property type="term" value="C:cytoplasm"/>
    <property type="evidence" value="ECO:0007669"/>
    <property type="project" value="TreeGrafter"/>
</dbReference>
<dbReference type="Gene3D" id="1.10.510.10">
    <property type="entry name" value="Transferase(Phosphotransferase) domain 1"/>
    <property type="match status" value="1"/>
</dbReference>
<evidence type="ECO:0000259" key="7">
    <source>
        <dbReference type="PROSITE" id="PS50011"/>
    </source>
</evidence>
<dbReference type="GO" id="GO:0005524">
    <property type="term" value="F:ATP binding"/>
    <property type="evidence" value="ECO:0007669"/>
    <property type="project" value="UniProtKB-KW"/>
</dbReference>
<dbReference type="AlphaFoldDB" id="A0AAE0WM55"/>
<gene>
    <name evidence="8" type="ORF">LTR78_006052</name>
</gene>
<dbReference type="EC" id="2.7.11.1" evidence="1"/>
<evidence type="ECO:0000313" key="9">
    <source>
        <dbReference type="Proteomes" id="UP001274830"/>
    </source>
</evidence>
<keyword evidence="4" id="KW-0418">Kinase</keyword>
<organism evidence="8 9">
    <name type="scientific">Recurvomyces mirabilis</name>
    <dbReference type="NCBI Taxonomy" id="574656"/>
    <lineage>
        <taxon>Eukaryota</taxon>
        <taxon>Fungi</taxon>
        <taxon>Dikarya</taxon>
        <taxon>Ascomycota</taxon>
        <taxon>Pezizomycotina</taxon>
        <taxon>Dothideomycetes</taxon>
        <taxon>Dothideomycetidae</taxon>
        <taxon>Mycosphaerellales</taxon>
        <taxon>Teratosphaeriaceae</taxon>
        <taxon>Recurvomyces</taxon>
    </lineage>
</organism>
<dbReference type="EMBL" id="JAUTXT010000021">
    <property type="protein sequence ID" value="KAK3674205.1"/>
    <property type="molecule type" value="Genomic_DNA"/>
</dbReference>
<feature type="region of interest" description="Disordered" evidence="6">
    <location>
        <begin position="606"/>
        <end position="629"/>
    </location>
</feature>
<dbReference type="InterPro" id="IPR000719">
    <property type="entry name" value="Prot_kinase_dom"/>
</dbReference>
<keyword evidence="3" id="KW-0547">Nucleotide-binding</keyword>
<dbReference type="PANTHER" id="PTHR43671">
    <property type="entry name" value="SERINE/THREONINE-PROTEIN KINASE NEK"/>
    <property type="match status" value="1"/>
</dbReference>
<evidence type="ECO:0000256" key="6">
    <source>
        <dbReference type="SAM" id="MobiDB-lite"/>
    </source>
</evidence>
<dbReference type="InterPro" id="IPR008271">
    <property type="entry name" value="Ser/Thr_kinase_AS"/>
</dbReference>
<name>A0AAE0WM55_9PEZI</name>
<feature type="compositionally biased region" description="Polar residues" evidence="6">
    <location>
        <begin position="620"/>
        <end position="629"/>
    </location>
</feature>
<dbReference type="InterPro" id="IPR050660">
    <property type="entry name" value="NEK_Ser/Thr_kinase"/>
</dbReference>
<evidence type="ECO:0000256" key="2">
    <source>
        <dbReference type="ARBA" id="ARBA00022679"/>
    </source>
</evidence>
<dbReference type="PROSITE" id="PS50011">
    <property type="entry name" value="PROTEIN_KINASE_DOM"/>
    <property type="match status" value="1"/>
</dbReference>
<comment type="caution">
    <text evidence="8">The sequence shown here is derived from an EMBL/GenBank/DDBJ whole genome shotgun (WGS) entry which is preliminary data.</text>
</comment>
<dbReference type="InterPro" id="IPR011009">
    <property type="entry name" value="Kinase-like_dom_sf"/>
</dbReference>
<dbReference type="SMART" id="SM00220">
    <property type="entry name" value="S_TKc"/>
    <property type="match status" value="1"/>
</dbReference>
<feature type="region of interest" description="Disordered" evidence="6">
    <location>
        <begin position="489"/>
        <end position="516"/>
    </location>
</feature>
<keyword evidence="2" id="KW-0808">Transferase</keyword>
<dbReference type="SUPFAM" id="SSF56112">
    <property type="entry name" value="Protein kinase-like (PK-like)"/>
    <property type="match status" value="1"/>
</dbReference>
<evidence type="ECO:0000256" key="1">
    <source>
        <dbReference type="ARBA" id="ARBA00012513"/>
    </source>
</evidence>
<protein>
    <recommendedName>
        <fullName evidence="1">non-specific serine/threonine protein kinase</fullName>
        <ecNumber evidence="1">2.7.11.1</ecNumber>
    </recommendedName>
</protein>
<dbReference type="GO" id="GO:0007059">
    <property type="term" value="P:chromosome segregation"/>
    <property type="evidence" value="ECO:0007669"/>
    <property type="project" value="TreeGrafter"/>
</dbReference>
<sequence>MAGFRDDFQSIKAQERFTDVALHVIGESNGRDELELTLQDDYNDPRILNSYDRALLDDLVNVCIGRSNEVSKAKEIATQSRVSPAIASGPPSRGKVRAINTYSDNMEWLYSRLVDYQASFRNLGDRMIFRDDVPWSQQTRDLFIYGLQVNNECVAEASDEASRALQQATEQAARPGQNPRKTRFWTNHQDVEMISTAIKSGLQSGPLELQPEQPSEIPPGNWLSAASLGGGMAQVALFVDVDHTGCIRNRVVRKDTHIDGGDWADITRWYGNMNTTNLNERWPMEYYCQRLMAQISSTHVVMPLKCEVDAQRSVFRIYLPYCPYGDLSKLIEHYQMMSMQIPEAFVWRVFKVLCESGEIMEKGWLPPSGVDQAAHQGWRQIVHRDLKTNNVFLDAAPQSKINGNPQVKLADFGLAILTNADDPLNPRLYNRGAGTEGFLAPEQRDYVDRETRQPVDNFQLLAHTNVWGIGAIVWCLANLHDLGAQDQPSYLPTQAGDDGRPRYTIEPPGEGDEASHLSPALRDMINACLRFDPSLRPTFSQLRSRIDTWILENCADGAAGQHLFAASNGLLSTFDTAAPQHTLWQVQDQDYRIGFALDRERQTYEQRQSGYIGPEAQFGGASQNDQYSA</sequence>
<accession>A0AAE0WM55</accession>
<keyword evidence="9" id="KW-1185">Reference proteome</keyword>
<dbReference type="PROSITE" id="PS00108">
    <property type="entry name" value="PROTEIN_KINASE_ST"/>
    <property type="match status" value="1"/>
</dbReference>
<evidence type="ECO:0000256" key="4">
    <source>
        <dbReference type="ARBA" id="ARBA00022777"/>
    </source>
</evidence>
<dbReference type="GO" id="GO:0044732">
    <property type="term" value="C:mitotic spindle pole body"/>
    <property type="evidence" value="ECO:0007669"/>
    <property type="project" value="TreeGrafter"/>
</dbReference>
<dbReference type="PANTHER" id="PTHR43671:SF13">
    <property type="entry name" value="SERINE_THREONINE-PROTEIN KINASE NEK2"/>
    <property type="match status" value="1"/>
</dbReference>
<evidence type="ECO:0000313" key="8">
    <source>
        <dbReference type="EMBL" id="KAK3674205.1"/>
    </source>
</evidence>
<dbReference type="GO" id="GO:0004674">
    <property type="term" value="F:protein serine/threonine kinase activity"/>
    <property type="evidence" value="ECO:0007669"/>
    <property type="project" value="UniProtKB-EC"/>
</dbReference>
<dbReference type="Pfam" id="PF00069">
    <property type="entry name" value="Pkinase"/>
    <property type="match status" value="1"/>
</dbReference>
<feature type="domain" description="Protein kinase" evidence="7">
    <location>
        <begin position="222"/>
        <end position="550"/>
    </location>
</feature>
<proteinExistence type="predicted"/>
<reference evidence="8" key="1">
    <citation type="submission" date="2023-07" db="EMBL/GenBank/DDBJ databases">
        <title>Black Yeasts Isolated from many extreme environments.</title>
        <authorList>
            <person name="Coleine C."/>
            <person name="Stajich J.E."/>
            <person name="Selbmann L."/>
        </authorList>
    </citation>
    <scope>NUCLEOTIDE SEQUENCE</scope>
    <source>
        <strain evidence="8">CCFEE 5485</strain>
    </source>
</reference>
<keyword evidence="5" id="KW-0067">ATP-binding</keyword>
<evidence type="ECO:0000256" key="5">
    <source>
        <dbReference type="ARBA" id="ARBA00022840"/>
    </source>
</evidence>
<dbReference type="Proteomes" id="UP001274830">
    <property type="component" value="Unassembled WGS sequence"/>
</dbReference>